<dbReference type="PIRSF" id="PIRSF017184">
    <property type="entry name" value="Nnr"/>
    <property type="match status" value="1"/>
</dbReference>
<protein>
    <recommendedName>
        <fullName evidence="19">Bifunctional NAD(P)H-hydrate repair enzyme</fullName>
    </recommendedName>
    <alternativeName>
        <fullName evidence="19">Nicotinamide nucleotide repair protein</fullName>
    </alternativeName>
    <domain>
        <recommendedName>
            <fullName evidence="19">ADP-dependent (S)-NAD(P)H-hydrate dehydratase</fullName>
            <ecNumber evidence="19">4.2.1.136</ecNumber>
        </recommendedName>
        <alternativeName>
            <fullName evidence="19">ADP-dependent NAD(P)HX dehydratase</fullName>
        </alternativeName>
    </domain>
    <domain>
        <recommendedName>
            <fullName evidence="19">NAD(P)H-hydrate epimerase</fullName>
            <ecNumber evidence="19">5.1.99.6</ecNumber>
        </recommendedName>
    </domain>
</protein>
<dbReference type="EC" id="4.2.1.136" evidence="19"/>
<evidence type="ECO:0000259" key="21">
    <source>
        <dbReference type="PROSITE" id="PS51385"/>
    </source>
</evidence>
<keyword evidence="6 17" id="KW-0547">Nucleotide-binding</keyword>
<keyword evidence="13" id="KW-0511">Multifunctional enzyme</keyword>
<dbReference type="PANTHER" id="PTHR12592:SF0">
    <property type="entry name" value="ATP-DEPENDENT (S)-NAD(P)H-HYDRATE DEHYDRATASE"/>
    <property type="match status" value="1"/>
</dbReference>
<keyword evidence="12 17" id="KW-0456">Lyase</keyword>
<keyword evidence="23" id="KW-1185">Reference proteome</keyword>
<evidence type="ECO:0000259" key="20">
    <source>
        <dbReference type="PROSITE" id="PS51383"/>
    </source>
</evidence>
<feature type="domain" description="YjeF N-terminal" evidence="21">
    <location>
        <begin position="14"/>
        <end position="210"/>
    </location>
</feature>
<dbReference type="InterPro" id="IPR029056">
    <property type="entry name" value="Ribokinase-like"/>
</dbReference>
<evidence type="ECO:0000256" key="19">
    <source>
        <dbReference type="PIRNR" id="PIRNR017184"/>
    </source>
</evidence>
<dbReference type="EC" id="5.1.99.6" evidence="19"/>
<dbReference type="Pfam" id="PF03853">
    <property type="entry name" value="YjeF_N"/>
    <property type="match status" value="1"/>
</dbReference>
<evidence type="ECO:0000256" key="7">
    <source>
        <dbReference type="ARBA" id="ARBA00022840"/>
    </source>
</evidence>
<proteinExistence type="inferred from homology"/>
<keyword evidence="11 18" id="KW-0413">Isomerase</keyword>
<organism evidence="22 23">
    <name type="scientific">Hoeflea ulvae</name>
    <dbReference type="NCBI Taxonomy" id="2983764"/>
    <lineage>
        <taxon>Bacteria</taxon>
        <taxon>Pseudomonadati</taxon>
        <taxon>Pseudomonadota</taxon>
        <taxon>Alphaproteobacteria</taxon>
        <taxon>Hyphomicrobiales</taxon>
        <taxon>Rhizobiaceae</taxon>
        <taxon>Hoeflea</taxon>
    </lineage>
</organism>
<feature type="binding site" evidence="17">
    <location>
        <position position="317"/>
    </location>
    <ligand>
        <name>(6S)-NADPHX</name>
        <dbReference type="ChEBI" id="CHEBI:64076"/>
    </ligand>
</feature>
<feature type="binding site" evidence="18">
    <location>
        <position position="156"/>
    </location>
    <ligand>
        <name>K(+)</name>
        <dbReference type="ChEBI" id="CHEBI:29103"/>
    </ligand>
</feature>
<comment type="similarity">
    <text evidence="3 19">In the N-terminal section; belongs to the NnrE/AIBP family.</text>
</comment>
<evidence type="ECO:0000256" key="17">
    <source>
        <dbReference type="HAMAP-Rule" id="MF_01965"/>
    </source>
</evidence>
<dbReference type="Gene3D" id="3.40.1190.20">
    <property type="match status" value="1"/>
</dbReference>
<feature type="binding site" evidence="17">
    <location>
        <position position="437"/>
    </location>
    <ligand>
        <name>(6S)-NADPHX</name>
        <dbReference type="ChEBI" id="CHEBI:64076"/>
    </ligand>
</feature>
<dbReference type="EMBL" id="JAOVZQ010000001">
    <property type="protein sequence ID" value="MCY0095079.1"/>
    <property type="molecule type" value="Genomic_DNA"/>
</dbReference>
<comment type="subunit">
    <text evidence="17">Homotetramer.</text>
</comment>
<evidence type="ECO:0000256" key="1">
    <source>
        <dbReference type="ARBA" id="ARBA00000013"/>
    </source>
</evidence>
<evidence type="ECO:0000256" key="3">
    <source>
        <dbReference type="ARBA" id="ARBA00006001"/>
    </source>
</evidence>
<feature type="binding site" evidence="18">
    <location>
        <position position="62"/>
    </location>
    <ligand>
        <name>K(+)</name>
        <dbReference type="ChEBI" id="CHEBI:29103"/>
    </ligand>
</feature>
<dbReference type="InterPro" id="IPR000631">
    <property type="entry name" value="CARKD"/>
</dbReference>
<dbReference type="PROSITE" id="PS51383">
    <property type="entry name" value="YJEF_C_3"/>
    <property type="match status" value="1"/>
</dbReference>
<dbReference type="InterPro" id="IPR030677">
    <property type="entry name" value="Nnr"/>
</dbReference>
<dbReference type="Pfam" id="PF01256">
    <property type="entry name" value="Carb_kinase"/>
    <property type="match status" value="1"/>
</dbReference>
<keyword evidence="5 18" id="KW-0479">Metal-binding</keyword>
<comment type="catalytic activity">
    <reaction evidence="16 17 19">
        <text>(6S)-NADPHX + ADP = AMP + phosphate + NADPH + H(+)</text>
        <dbReference type="Rhea" id="RHEA:32235"/>
        <dbReference type="ChEBI" id="CHEBI:15378"/>
        <dbReference type="ChEBI" id="CHEBI:43474"/>
        <dbReference type="ChEBI" id="CHEBI:57783"/>
        <dbReference type="ChEBI" id="CHEBI:64076"/>
        <dbReference type="ChEBI" id="CHEBI:456215"/>
        <dbReference type="ChEBI" id="CHEBI:456216"/>
        <dbReference type="EC" id="4.2.1.136"/>
    </reaction>
</comment>
<keyword evidence="10 17" id="KW-0520">NAD</keyword>
<comment type="similarity">
    <text evidence="17">Belongs to the NnrD/CARKD family.</text>
</comment>
<feature type="binding site" evidence="17">
    <location>
        <position position="436"/>
    </location>
    <ligand>
        <name>AMP</name>
        <dbReference type="ChEBI" id="CHEBI:456215"/>
    </ligand>
</feature>
<dbReference type="CDD" id="cd01171">
    <property type="entry name" value="YXKO-related"/>
    <property type="match status" value="1"/>
</dbReference>
<evidence type="ECO:0000256" key="18">
    <source>
        <dbReference type="HAMAP-Rule" id="MF_01966"/>
    </source>
</evidence>
<dbReference type="PROSITE" id="PS51385">
    <property type="entry name" value="YJEF_N"/>
    <property type="match status" value="1"/>
</dbReference>
<evidence type="ECO:0000256" key="2">
    <source>
        <dbReference type="ARBA" id="ARBA00000909"/>
    </source>
</evidence>
<evidence type="ECO:0000256" key="5">
    <source>
        <dbReference type="ARBA" id="ARBA00022723"/>
    </source>
</evidence>
<dbReference type="PANTHER" id="PTHR12592">
    <property type="entry name" value="ATP-DEPENDENT (S)-NAD(P)H-HYDRATE DEHYDRATASE FAMILY MEMBER"/>
    <property type="match status" value="1"/>
</dbReference>
<feature type="binding site" evidence="18">
    <location>
        <position position="153"/>
    </location>
    <ligand>
        <name>(6S)-NADPHX</name>
        <dbReference type="ChEBI" id="CHEBI:64076"/>
    </ligand>
</feature>
<dbReference type="Gene3D" id="3.40.50.10260">
    <property type="entry name" value="YjeF N-terminal domain"/>
    <property type="match status" value="1"/>
</dbReference>
<evidence type="ECO:0000256" key="4">
    <source>
        <dbReference type="ARBA" id="ARBA00009524"/>
    </source>
</evidence>
<dbReference type="SUPFAM" id="SSF53613">
    <property type="entry name" value="Ribokinase-like"/>
    <property type="match status" value="1"/>
</dbReference>
<evidence type="ECO:0000256" key="11">
    <source>
        <dbReference type="ARBA" id="ARBA00023235"/>
    </source>
</evidence>
<dbReference type="HAMAP" id="MF_01966">
    <property type="entry name" value="NADHX_epimerase"/>
    <property type="match status" value="1"/>
</dbReference>
<evidence type="ECO:0000256" key="10">
    <source>
        <dbReference type="ARBA" id="ARBA00023027"/>
    </source>
</evidence>
<comment type="function">
    <text evidence="18">Catalyzes the epimerization of the S- and R-forms of NAD(P)HX, a damaged form of NAD(P)H that is a result of enzymatic or heat-dependent hydration. This is a prerequisite for the S-specific NAD(P)H-hydrate dehydratase to allow the repair of both epimers of NAD(P)HX.</text>
</comment>
<keyword evidence="7 17" id="KW-0067">ATP-binding</keyword>
<feature type="binding site" evidence="18">
    <location>
        <begin position="61"/>
        <end position="65"/>
    </location>
    <ligand>
        <name>(6S)-NADPHX</name>
        <dbReference type="ChEBI" id="CHEBI:64076"/>
    </ligand>
</feature>
<feature type="binding site" evidence="18">
    <location>
        <begin position="124"/>
        <end position="130"/>
    </location>
    <ligand>
        <name>(6S)-NADPHX</name>
        <dbReference type="ChEBI" id="CHEBI:64076"/>
    </ligand>
</feature>
<evidence type="ECO:0000256" key="15">
    <source>
        <dbReference type="ARBA" id="ARBA00048238"/>
    </source>
</evidence>
<comment type="function">
    <text evidence="14 19">Bifunctional enzyme that catalyzes the epimerization of the S- and R-forms of NAD(P)HX and the dehydration of the S-form of NAD(P)HX at the expense of ADP, which is converted to AMP. This allows the repair of both epimers of NAD(P)HX, a damaged form of NAD(P)H that is a result of enzymatic or heat-dependent hydration.</text>
</comment>
<comment type="function">
    <text evidence="17">Catalyzes the dehydration of the S-form of NAD(P)HX at the expense of ADP, which is converted to AMP. Together with NAD(P)HX epimerase, which catalyzes the epimerization of the S- and R-forms, the enzyme allows the repair of both epimers of NAD(P)HX, a damaged form of NAD(P)H that is a result of enzymatic or heat-dependent hydration.</text>
</comment>
<name>A0ABT3YGQ0_9HYPH</name>
<keyword evidence="8 17" id="KW-0521">NADP</keyword>
<evidence type="ECO:0000256" key="12">
    <source>
        <dbReference type="ARBA" id="ARBA00023239"/>
    </source>
</evidence>
<evidence type="ECO:0000256" key="6">
    <source>
        <dbReference type="ARBA" id="ARBA00022741"/>
    </source>
</evidence>
<comment type="similarity">
    <text evidence="18">Belongs to the NnrE/AIBP family.</text>
</comment>
<dbReference type="InterPro" id="IPR004443">
    <property type="entry name" value="YjeF_N_dom"/>
</dbReference>
<dbReference type="RefSeq" id="WP_267612980.1">
    <property type="nucleotide sequence ID" value="NZ_JAOVZQ010000001.1"/>
</dbReference>
<dbReference type="NCBIfam" id="TIGR00197">
    <property type="entry name" value="yjeF_nterm"/>
    <property type="match status" value="1"/>
</dbReference>
<evidence type="ECO:0000256" key="16">
    <source>
        <dbReference type="ARBA" id="ARBA00049209"/>
    </source>
</evidence>
<feature type="binding site" evidence="17">
    <location>
        <position position="254"/>
    </location>
    <ligand>
        <name>(6S)-NADPHX</name>
        <dbReference type="ChEBI" id="CHEBI:64076"/>
    </ligand>
</feature>
<comment type="cofactor">
    <cofactor evidence="17">
        <name>Mg(2+)</name>
        <dbReference type="ChEBI" id="CHEBI:18420"/>
    </cofactor>
</comment>
<evidence type="ECO:0000256" key="14">
    <source>
        <dbReference type="ARBA" id="ARBA00025153"/>
    </source>
</evidence>
<comment type="catalytic activity">
    <reaction evidence="1 18 19">
        <text>(6R)-NADHX = (6S)-NADHX</text>
        <dbReference type="Rhea" id="RHEA:32215"/>
        <dbReference type="ChEBI" id="CHEBI:64074"/>
        <dbReference type="ChEBI" id="CHEBI:64075"/>
        <dbReference type="EC" id="5.1.99.6"/>
    </reaction>
</comment>
<keyword evidence="9 18" id="KW-0630">Potassium</keyword>
<dbReference type="NCBIfam" id="TIGR00196">
    <property type="entry name" value="yjeF_cterm"/>
    <property type="match status" value="1"/>
</dbReference>
<dbReference type="SUPFAM" id="SSF64153">
    <property type="entry name" value="YjeF N-terminal domain-like"/>
    <property type="match status" value="1"/>
</dbReference>
<dbReference type="InterPro" id="IPR036652">
    <property type="entry name" value="YjeF_N_dom_sf"/>
</dbReference>
<comment type="caution">
    <text evidence="22">The sequence shown here is derived from an EMBL/GenBank/DDBJ whole genome shotgun (WGS) entry which is preliminary data.</text>
</comment>
<dbReference type="Proteomes" id="UP001081283">
    <property type="component" value="Unassembled WGS sequence"/>
</dbReference>
<evidence type="ECO:0000313" key="22">
    <source>
        <dbReference type="EMBL" id="MCY0095079.1"/>
    </source>
</evidence>
<feature type="binding site" evidence="17">
    <location>
        <position position="370"/>
    </location>
    <ligand>
        <name>(6S)-NADPHX</name>
        <dbReference type="ChEBI" id="CHEBI:64076"/>
    </ligand>
</feature>
<evidence type="ECO:0000256" key="8">
    <source>
        <dbReference type="ARBA" id="ARBA00022857"/>
    </source>
</evidence>
<comment type="catalytic activity">
    <reaction evidence="15 17 19">
        <text>(6S)-NADHX + ADP = AMP + phosphate + NADH + H(+)</text>
        <dbReference type="Rhea" id="RHEA:32223"/>
        <dbReference type="ChEBI" id="CHEBI:15378"/>
        <dbReference type="ChEBI" id="CHEBI:43474"/>
        <dbReference type="ChEBI" id="CHEBI:57945"/>
        <dbReference type="ChEBI" id="CHEBI:64074"/>
        <dbReference type="ChEBI" id="CHEBI:456215"/>
        <dbReference type="ChEBI" id="CHEBI:456216"/>
        <dbReference type="EC" id="4.2.1.136"/>
    </reaction>
</comment>
<comment type="caution">
    <text evidence="18">Lacks conserved residue(s) required for the propagation of feature annotation.</text>
</comment>
<comment type="similarity">
    <text evidence="4 19">In the C-terminal section; belongs to the NnrD/CARKD family.</text>
</comment>
<accession>A0ABT3YGQ0</accession>
<feature type="binding site" evidence="18">
    <location>
        <position position="120"/>
    </location>
    <ligand>
        <name>K(+)</name>
        <dbReference type="ChEBI" id="CHEBI:29103"/>
    </ligand>
</feature>
<reference evidence="22" key="1">
    <citation type="submission" date="2022-10" db="EMBL/GenBank/DDBJ databases">
        <title>Hoeflea sp. J2-29, isolated from marine algae.</title>
        <authorList>
            <person name="Kristyanto S."/>
            <person name="Kim J.M."/>
            <person name="Jeon C.O."/>
        </authorList>
    </citation>
    <scope>NUCLEOTIDE SEQUENCE</scope>
    <source>
        <strain evidence="22">J2-29</strain>
    </source>
</reference>
<feature type="domain" description="YjeF C-terminal" evidence="20">
    <location>
        <begin position="219"/>
        <end position="488"/>
    </location>
</feature>
<dbReference type="HAMAP" id="MF_01965">
    <property type="entry name" value="NADHX_dehydratase"/>
    <property type="match status" value="1"/>
</dbReference>
<feature type="binding site" evidence="17">
    <location>
        <begin position="407"/>
        <end position="411"/>
    </location>
    <ligand>
        <name>AMP</name>
        <dbReference type="ChEBI" id="CHEBI:456215"/>
    </ligand>
</feature>
<sequence length="488" mass="50517">MAINETLLVTPAAMTRIDRAAVDSGLDGFALMQSAGAHVAAVAVSQFPEMRRAVVMCGPGNNGGDGHVAARLLGQSGVHVVRYGRQPGPGGDAARAFDICPGPLHPLADWQPQAGDVIIDALFGAGLDRPVSQEIAGVIERAEESGTPVIAVDLPSGLSGRTGVPTGACFTARHTVTFAALKPGHLLMPGRALCGQTHLCDIGMPARLICSDDPVWRNHPGLYREALPAASSAQHKYSRGHLVVFSGPLISGGAARLSAMAGLRSGAGLVTLATPPIAVLLQATHLTAIMQRAIKDDADLTDWLNDKRISSFVIGPGFGDLGKARSFIRLLADTGCPVVLDADAITAFASCSEKLSNLFNDKLRLVLTPHEGEFRRLFPDLADDETLSKIDRARMAAKQLNAVIVYKGADTVIAAPDGRCAVNADAPPWLATAGSGDVLGGLIGGLLAQGMPPFEAACAGVAQHGEAGTRAGANMTAEDLVMEIGKPA</sequence>
<comment type="cofactor">
    <cofactor evidence="18 19">
        <name>K(+)</name>
        <dbReference type="ChEBI" id="CHEBI:29103"/>
    </cofactor>
    <text evidence="18 19">Binds 1 potassium ion per subunit.</text>
</comment>
<gene>
    <name evidence="18" type="primary">nnrE</name>
    <name evidence="17" type="synonym">nnrD</name>
    <name evidence="22" type="ORF">OEG82_13745</name>
</gene>
<evidence type="ECO:0000256" key="9">
    <source>
        <dbReference type="ARBA" id="ARBA00022958"/>
    </source>
</evidence>
<evidence type="ECO:0000256" key="13">
    <source>
        <dbReference type="ARBA" id="ARBA00023268"/>
    </source>
</evidence>
<comment type="catalytic activity">
    <reaction evidence="2 18 19">
        <text>(6R)-NADPHX = (6S)-NADPHX</text>
        <dbReference type="Rhea" id="RHEA:32227"/>
        <dbReference type="ChEBI" id="CHEBI:64076"/>
        <dbReference type="ChEBI" id="CHEBI:64077"/>
        <dbReference type="EC" id="5.1.99.6"/>
    </reaction>
</comment>
<evidence type="ECO:0000313" key="23">
    <source>
        <dbReference type="Proteomes" id="UP001081283"/>
    </source>
</evidence>